<evidence type="ECO:0000256" key="14">
    <source>
        <dbReference type="ARBA" id="ARBA00023242"/>
    </source>
</evidence>
<comment type="catalytic activity">
    <reaction evidence="17">
        <text>ATP + H2O = ADP + phosphate + H(+)</text>
        <dbReference type="Rhea" id="RHEA:13065"/>
        <dbReference type="ChEBI" id="CHEBI:15377"/>
        <dbReference type="ChEBI" id="CHEBI:15378"/>
        <dbReference type="ChEBI" id="CHEBI:30616"/>
        <dbReference type="ChEBI" id="CHEBI:43474"/>
        <dbReference type="ChEBI" id="CHEBI:456216"/>
        <dbReference type="EC" id="3.6.4.12"/>
    </reaction>
</comment>
<feature type="domain" description="HSA" evidence="23">
    <location>
        <begin position="341"/>
        <end position="413"/>
    </location>
</feature>
<dbReference type="Gene3D" id="3.40.50.300">
    <property type="entry name" value="P-loop containing nucleotide triphosphate hydrolases"/>
    <property type="match status" value="1"/>
</dbReference>
<comment type="subcellular location">
    <subcellularLocation>
        <location evidence="1">Nucleus</location>
    </subcellularLocation>
</comment>
<dbReference type="Pfam" id="PF07529">
    <property type="entry name" value="HSA"/>
    <property type="match status" value="1"/>
</dbReference>
<dbReference type="SMART" id="SM00487">
    <property type="entry name" value="DEXDc"/>
    <property type="match status" value="1"/>
</dbReference>
<sequence>MERRRLLRGAGSENEPPNKTRRLSSRVRDTTVSYSLSSPRRSSAKPSQEQKAPLIYKNSRRDLLKIETPSGSVSKQARDAICKDNLANIQLYNEELIDELFHLTHYTSLIYFNPQEPDINKETELYQEFAKDYPLWPASDDESSGRKRSSRRVREDAVSPLKAEINGLVQKKRSLLEKQKPQTKPSTPQKKSSPQKLVKGKTPIKPVPKESESEQEESDESEESQNSSEEDEEEDTRPASRKIITKFTLPRQSISHPSHVTEPNFSTLRQFLESYKSLDDDLSPEEYEAHVKSQIELLGRIRRGIENRVLRIDFDENVNRIHPNATREPTMIKLNTNYIRYKDPFIASGQITHHDHLVAHGLVSAKLIHESRNSKITKSKKIALMIENHFKRKSQEKDREAKEYKIKIQRLAKETARLVKRKWMQAEKAYKILEEREREKERAIKSKQHLSEILQHSTQLLEAQLTRNASESATPVPTDTDAHGSESDVESAENSDDESGASDFDSGSGSSSEDETEVKDQDLDIGNDQVVDDSKLSVEELRAKYKDLQNFAAKSESESDAENESESDKDTDLATLYGADGGSGIQNTSIVDGMTQEERENLLNNEERNSVLDSEEESESDDSLLDSDDESSEEEAEETPRASGLAALFGKIEDEPEERDESVRSSDSEDDASAKEEDTPNSTPGGQDVAPEKDSSIDASAVPDVPVPQLLKGTLRVYQKQGLNWLASLYNSNTNGILADEMGLGKTIQTISLIAYLACEKNIWGPHLIVVPTSVMLNWEMEFKRFAPGFKVMTYYGSPQVRKEKRKGWNKLDTFHVCITSYQLVVQDQQVFKRKKWKYMILDEAHNIKNFRSQRWKALLNFNTENRLLLTGTPLQNNIMELWSLLYFLMPSTRAGSRQTMPDGFANLMDFQQWFGRPVDKIIQAAGGVDGADEETKATVSKLHQVLRPYLLRRLKADVEKQMPAKYEHIVYCRLSKRQRFLYDDFMSRAQTRETLASGNFLSIINCLMQLRKVCNHPDLFEVRPILTSFAMEKSAISEYDMKELVVRRNLRGSTEKVDLSVINLVPSENTNITTFENDSIQTLTANGYLKSQCDLIKNALGEPCKPDFSTLEGYFKYHRYVEQEQALSSTEQFLYLNKLRSQKPLIYSKNLIAQTTIKQTFNVGISDVYNSIVKPLDTRVSLMKDTVDKYAFVTPAVVALDMNDKVVPADVSGKIVESNPSMLEQNPFHEAQVKLSIAFPDKGLLQYDCGKLQKLAMLLQELSDNGHRALIFTQMTKVLDILELFLNYHGYRYMRLDGATKIEDRQLLTERFNTDSRITCFILSTRSGGLGINLTGADTVIFYDSDWNPAMDKQCQDRCHRIGQTRDVHIYRFVSEYTIESNILRKANQKRQLDNVVIQDGDFTTDYFGKLSVKDLLGEEGGGDDDAPLLLNANPNSKNLTSVLAEAEDADDAAAANVAIQEVALDDADFDDSNMKTSSTAEVTPSGTAGGTASPASERRSESVVGDGPRVASEEVEAEFLDHYNQVEEDEEEDDGIGHIDEYMIRFIAGGFYWD</sequence>
<dbReference type="InterPro" id="IPR014012">
    <property type="entry name" value="HSA_dom"/>
</dbReference>
<dbReference type="Gene3D" id="3.40.50.10810">
    <property type="entry name" value="Tandem AAA-ATPase domain"/>
    <property type="match status" value="1"/>
</dbReference>
<dbReference type="GO" id="GO:0005524">
    <property type="term" value="F:ATP binding"/>
    <property type="evidence" value="ECO:0007669"/>
    <property type="project" value="UniProtKB-KW"/>
</dbReference>
<dbReference type="Proteomes" id="UP000019384">
    <property type="component" value="Unassembled WGS sequence"/>
</dbReference>
<dbReference type="InterPro" id="IPR014001">
    <property type="entry name" value="Helicase_ATP-bd"/>
</dbReference>
<dbReference type="SMART" id="SM00490">
    <property type="entry name" value="HELICc"/>
    <property type="match status" value="1"/>
</dbReference>
<dbReference type="PANTHER" id="PTHR45685:SF1">
    <property type="entry name" value="HELICASE SRCAP"/>
    <property type="match status" value="1"/>
</dbReference>
<dbReference type="PROSITE" id="PS51194">
    <property type="entry name" value="HELICASE_CTER"/>
    <property type="match status" value="1"/>
</dbReference>
<evidence type="ECO:0000256" key="6">
    <source>
        <dbReference type="ARBA" id="ARBA00022801"/>
    </source>
</evidence>
<evidence type="ECO:0000256" key="3">
    <source>
        <dbReference type="ARBA" id="ARBA00011826"/>
    </source>
</evidence>
<dbReference type="FunFam" id="3.40.50.300:FF:000655">
    <property type="entry name" value="Protein PHOTOPERIOD-INDEPENDENT EARLY FLOWERING 1"/>
    <property type="match status" value="1"/>
</dbReference>
<comment type="function">
    <text evidence="15">Catalytic component of the SWR1 complex which mediates the ATP-dependent exchange of histone H2A for the H2A variant HZT1 leading to transcriptional regulation of selected genes by chromatin remodeling.</text>
</comment>
<reference evidence="24" key="2">
    <citation type="submission" date="2014-02" db="EMBL/GenBank/DDBJ databases">
        <title>Complete DNA sequence of /Kuraishia capsulata/ illustrates novel genomic features among budding yeasts (/Saccharomycotina/).</title>
        <authorList>
            <person name="Morales L."/>
            <person name="Noel B."/>
            <person name="Porcel B."/>
            <person name="Marcet-Houben M."/>
            <person name="Hullo M-F."/>
            <person name="Sacerdot C."/>
            <person name="Tekaia F."/>
            <person name="Leh-Louis V."/>
            <person name="Despons L."/>
            <person name="Khanna V."/>
            <person name="Aury J-M."/>
            <person name="Barbe V."/>
            <person name="Couloux A."/>
            <person name="Labadie K."/>
            <person name="Pelletier E."/>
            <person name="Souciet J-L."/>
            <person name="Boekhout T."/>
            <person name="Gabaldon T."/>
            <person name="Wincker P."/>
            <person name="Dujon B."/>
        </authorList>
    </citation>
    <scope>NUCLEOTIDE SEQUENCE</scope>
    <source>
        <strain evidence="24">CBS 1993</strain>
    </source>
</reference>
<evidence type="ECO:0000256" key="7">
    <source>
        <dbReference type="ARBA" id="ARBA00022806"/>
    </source>
</evidence>
<feature type="region of interest" description="Disordered" evidence="20">
    <location>
        <begin position="1471"/>
        <end position="1513"/>
    </location>
</feature>
<feature type="region of interest" description="Disordered" evidence="20">
    <location>
        <begin position="135"/>
        <end position="240"/>
    </location>
</feature>
<evidence type="ECO:0000256" key="10">
    <source>
        <dbReference type="ARBA" id="ARBA00023015"/>
    </source>
</evidence>
<evidence type="ECO:0000256" key="5">
    <source>
        <dbReference type="ARBA" id="ARBA00022741"/>
    </source>
</evidence>
<evidence type="ECO:0000256" key="4">
    <source>
        <dbReference type="ARBA" id="ARBA00012551"/>
    </source>
</evidence>
<dbReference type="CDD" id="cd18793">
    <property type="entry name" value="SF2_C_SNF"/>
    <property type="match status" value="1"/>
</dbReference>
<feature type="domain" description="Helicase C-terminal" evidence="22">
    <location>
        <begin position="1252"/>
        <end position="1405"/>
    </location>
</feature>
<keyword evidence="11" id="KW-0238">DNA-binding</keyword>
<feature type="compositionally biased region" description="Low complexity" evidence="20">
    <location>
        <begin position="501"/>
        <end position="511"/>
    </location>
</feature>
<organism evidence="24 25">
    <name type="scientific">Kuraishia capsulata CBS 1993</name>
    <dbReference type="NCBI Taxonomy" id="1382522"/>
    <lineage>
        <taxon>Eukaryota</taxon>
        <taxon>Fungi</taxon>
        <taxon>Dikarya</taxon>
        <taxon>Ascomycota</taxon>
        <taxon>Saccharomycotina</taxon>
        <taxon>Pichiomycetes</taxon>
        <taxon>Pichiales</taxon>
        <taxon>Pichiaceae</taxon>
        <taxon>Kuraishia</taxon>
    </lineage>
</organism>
<keyword evidence="9" id="KW-0156">Chromatin regulator</keyword>
<dbReference type="GO" id="GO:0000812">
    <property type="term" value="C:Swr1 complex"/>
    <property type="evidence" value="ECO:0007669"/>
    <property type="project" value="EnsemblFungi"/>
</dbReference>
<dbReference type="Pfam" id="PF00271">
    <property type="entry name" value="Helicase_C"/>
    <property type="match status" value="1"/>
</dbReference>
<feature type="compositionally biased region" description="Polar residues" evidence="20">
    <location>
        <begin position="467"/>
        <end position="477"/>
    </location>
</feature>
<evidence type="ECO:0000256" key="16">
    <source>
        <dbReference type="ARBA" id="ARBA00040599"/>
    </source>
</evidence>
<evidence type="ECO:0000259" key="22">
    <source>
        <dbReference type="PROSITE" id="PS51194"/>
    </source>
</evidence>
<dbReference type="GO" id="GO:0003678">
    <property type="term" value="F:DNA helicase activity"/>
    <property type="evidence" value="ECO:0007669"/>
    <property type="project" value="UniProtKB-EC"/>
</dbReference>
<evidence type="ECO:0000256" key="13">
    <source>
        <dbReference type="ARBA" id="ARBA00023163"/>
    </source>
</evidence>
<evidence type="ECO:0000259" key="23">
    <source>
        <dbReference type="PROSITE" id="PS51204"/>
    </source>
</evidence>
<feature type="region of interest" description="Disordered" evidence="20">
    <location>
        <begin position="1"/>
        <end position="55"/>
    </location>
</feature>
<evidence type="ECO:0000256" key="19">
    <source>
        <dbReference type="SAM" id="Coils"/>
    </source>
</evidence>
<feature type="compositionally biased region" description="Basic and acidic residues" evidence="20">
    <location>
        <begin position="661"/>
        <end position="678"/>
    </location>
</feature>
<dbReference type="GeneID" id="34518384"/>
<evidence type="ECO:0000256" key="8">
    <source>
        <dbReference type="ARBA" id="ARBA00022840"/>
    </source>
</evidence>
<dbReference type="PROSITE" id="PS51204">
    <property type="entry name" value="HSA"/>
    <property type="match status" value="1"/>
</dbReference>
<feature type="domain" description="Helicase ATP-binding" evidence="21">
    <location>
        <begin position="727"/>
        <end position="892"/>
    </location>
</feature>
<evidence type="ECO:0000256" key="1">
    <source>
        <dbReference type="ARBA" id="ARBA00004123"/>
    </source>
</evidence>
<dbReference type="FunFam" id="3.40.50.10810:FF:000005">
    <property type="entry name" value="Photoperiod-independent early flowering 1"/>
    <property type="match status" value="1"/>
</dbReference>
<feature type="compositionally biased region" description="Low complexity" evidence="20">
    <location>
        <begin position="33"/>
        <end position="47"/>
    </location>
</feature>
<evidence type="ECO:0000256" key="20">
    <source>
        <dbReference type="SAM" id="MobiDB-lite"/>
    </source>
</evidence>
<keyword evidence="12" id="KW-0010">Activator</keyword>
<dbReference type="InterPro" id="IPR027417">
    <property type="entry name" value="P-loop_NTPase"/>
</dbReference>
<dbReference type="CDD" id="cd18003">
    <property type="entry name" value="DEXQc_SRCAP"/>
    <property type="match status" value="1"/>
</dbReference>
<evidence type="ECO:0000256" key="12">
    <source>
        <dbReference type="ARBA" id="ARBA00023159"/>
    </source>
</evidence>
<dbReference type="PROSITE" id="PS51192">
    <property type="entry name" value="HELICASE_ATP_BIND_1"/>
    <property type="match status" value="1"/>
</dbReference>
<keyword evidence="25" id="KW-1185">Reference proteome</keyword>
<feature type="region of interest" description="Disordered" evidence="20">
    <location>
        <begin position="549"/>
        <end position="702"/>
    </location>
</feature>
<feature type="coiled-coil region" evidence="19">
    <location>
        <begin position="394"/>
        <end position="421"/>
    </location>
</feature>
<evidence type="ECO:0000259" key="21">
    <source>
        <dbReference type="PROSITE" id="PS51192"/>
    </source>
</evidence>
<dbReference type="GO" id="GO:0003677">
    <property type="term" value="F:DNA binding"/>
    <property type="evidence" value="ECO:0007669"/>
    <property type="project" value="UniProtKB-KW"/>
</dbReference>
<keyword evidence="14" id="KW-0539">Nucleus</keyword>
<evidence type="ECO:0000256" key="9">
    <source>
        <dbReference type="ARBA" id="ARBA00022853"/>
    </source>
</evidence>
<dbReference type="GO" id="GO:0042393">
    <property type="term" value="F:histone binding"/>
    <property type="evidence" value="ECO:0007669"/>
    <property type="project" value="TreeGrafter"/>
</dbReference>
<dbReference type="InterPro" id="IPR049730">
    <property type="entry name" value="SNF2/RAD54-like_C"/>
</dbReference>
<comment type="subunit">
    <text evidence="3">Component of the SWR1 chromatin-remodeling complex.</text>
</comment>
<comment type="similarity">
    <text evidence="2">Belongs to the SNF2/RAD54 helicase family. SWR1 subfamily.</text>
</comment>
<dbReference type="GO" id="GO:0016887">
    <property type="term" value="F:ATP hydrolysis activity"/>
    <property type="evidence" value="ECO:0007669"/>
    <property type="project" value="TreeGrafter"/>
</dbReference>
<dbReference type="InterPro" id="IPR050520">
    <property type="entry name" value="INO80/SWR1_helicase"/>
</dbReference>
<reference evidence="24" key="1">
    <citation type="submission" date="2013-12" db="EMBL/GenBank/DDBJ databases">
        <authorList>
            <person name="Genoscope - CEA"/>
        </authorList>
    </citation>
    <scope>NUCLEOTIDE SEQUENCE</scope>
    <source>
        <strain evidence="24">CBS 1993</strain>
    </source>
</reference>
<keyword evidence="19" id="KW-0175">Coiled coil</keyword>
<evidence type="ECO:0000256" key="2">
    <source>
        <dbReference type="ARBA" id="ARBA00009220"/>
    </source>
</evidence>
<dbReference type="InterPro" id="IPR001650">
    <property type="entry name" value="Helicase_C-like"/>
</dbReference>
<evidence type="ECO:0000313" key="25">
    <source>
        <dbReference type="Proteomes" id="UP000019384"/>
    </source>
</evidence>
<dbReference type="Gene3D" id="1.20.120.850">
    <property type="entry name" value="SWI2/SNF2 ATPases, N-terminal domain"/>
    <property type="match status" value="1"/>
</dbReference>
<feature type="compositionally biased region" description="Basic and acidic residues" evidence="20">
    <location>
        <begin position="596"/>
        <end position="610"/>
    </location>
</feature>
<evidence type="ECO:0000256" key="11">
    <source>
        <dbReference type="ARBA" id="ARBA00023125"/>
    </source>
</evidence>
<feature type="compositionally biased region" description="Low complexity" evidence="20">
    <location>
        <begin position="182"/>
        <end position="196"/>
    </location>
</feature>
<feature type="compositionally biased region" description="Acidic residues" evidence="20">
    <location>
        <begin position="613"/>
        <end position="637"/>
    </location>
</feature>
<dbReference type="PANTHER" id="PTHR45685">
    <property type="entry name" value="HELICASE SRCAP-RELATED"/>
    <property type="match status" value="1"/>
</dbReference>
<keyword evidence="10" id="KW-0805">Transcription regulation</keyword>
<evidence type="ECO:0000313" key="24">
    <source>
        <dbReference type="EMBL" id="CDK24981.1"/>
    </source>
</evidence>
<keyword evidence="8" id="KW-0067">ATP-binding</keyword>
<name>W6MGM3_9ASCO</name>
<evidence type="ECO:0000256" key="15">
    <source>
        <dbReference type="ARBA" id="ARBA00037570"/>
    </source>
</evidence>
<protein>
    <recommendedName>
        <fullName evidence="16">Helicase SWR1</fullName>
        <ecNumber evidence="4">3.6.4.12</ecNumber>
    </recommendedName>
    <alternativeName>
        <fullName evidence="18">Helicase swr1</fullName>
    </alternativeName>
</protein>
<dbReference type="InterPro" id="IPR000330">
    <property type="entry name" value="SNF2_N"/>
</dbReference>
<dbReference type="GO" id="GO:0006338">
    <property type="term" value="P:chromatin remodeling"/>
    <property type="evidence" value="ECO:0007669"/>
    <property type="project" value="TreeGrafter"/>
</dbReference>
<accession>W6MGM3</accession>
<feature type="compositionally biased region" description="Polar residues" evidence="20">
    <location>
        <begin position="1476"/>
        <end position="1488"/>
    </location>
</feature>
<proteinExistence type="inferred from homology"/>
<gene>
    <name evidence="24" type="ORF">KUCA_T00000948001</name>
</gene>
<dbReference type="OrthoDB" id="372624at2759"/>
<dbReference type="SUPFAM" id="SSF52540">
    <property type="entry name" value="P-loop containing nucleoside triphosphate hydrolases"/>
    <property type="match status" value="2"/>
</dbReference>
<feature type="compositionally biased region" description="Acidic residues" evidence="20">
    <location>
        <begin position="213"/>
        <end position="235"/>
    </location>
</feature>
<evidence type="ECO:0000256" key="18">
    <source>
        <dbReference type="ARBA" id="ARBA00074297"/>
    </source>
</evidence>
<keyword evidence="6" id="KW-0378">Hydrolase</keyword>
<keyword evidence="13" id="KW-0804">Transcription</keyword>
<evidence type="ECO:0000256" key="17">
    <source>
        <dbReference type="ARBA" id="ARBA00047995"/>
    </source>
</evidence>
<dbReference type="InterPro" id="IPR038718">
    <property type="entry name" value="SNF2-like_sf"/>
</dbReference>
<dbReference type="Pfam" id="PF00176">
    <property type="entry name" value="SNF2-rel_dom"/>
    <property type="match status" value="1"/>
</dbReference>
<dbReference type="STRING" id="1382522.W6MGM3"/>
<keyword evidence="5" id="KW-0547">Nucleotide-binding</keyword>
<feature type="region of interest" description="Disordered" evidence="20">
    <location>
        <begin position="467"/>
        <end position="533"/>
    </location>
</feature>
<dbReference type="RefSeq" id="XP_022456996.1">
    <property type="nucleotide sequence ID" value="XM_022605537.1"/>
</dbReference>
<feature type="compositionally biased region" description="Acidic residues" evidence="20">
    <location>
        <begin position="487"/>
        <end position="500"/>
    </location>
</feature>
<dbReference type="EC" id="3.6.4.12" evidence="4"/>
<keyword evidence="7" id="KW-0347">Helicase</keyword>
<dbReference type="HOGENOM" id="CLU_000315_24_4_1"/>
<dbReference type="EMBL" id="HG793125">
    <property type="protein sequence ID" value="CDK24981.1"/>
    <property type="molecule type" value="Genomic_DNA"/>
</dbReference>